<comment type="caution">
    <text evidence="2">The sequence shown here is derived from an EMBL/GenBank/DDBJ whole genome shotgun (WGS) entry which is preliminary data.</text>
</comment>
<sequence length="221" mass="24974">MPSPSQCSEGEEPTAVKAGDTNNTEPAGTSSYDEGLHRDRSPTLDSSNVSIEMAPSSGLVTSLVPNDTREFLQYLMELVPNIPSFRRIRQLFVKADSDTDTPNENTPYPAACRATSFDIPEIWKKLREDHYIMTQIYNPTKIPYSDLPYDRGVYDANPHLDHGDDPWNYDCEFHDTMKHMKTDLRIRGANSRQLKIACTNTECPSPGHSPSRWYTLPIYVG</sequence>
<name>A0ABR3QZJ5_9PLEO</name>
<evidence type="ECO:0000313" key="2">
    <source>
        <dbReference type="EMBL" id="KAL1597177.1"/>
    </source>
</evidence>
<protein>
    <submittedName>
        <fullName evidence="2">Uncharacterized protein</fullName>
    </submittedName>
</protein>
<reference evidence="2 3" key="1">
    <citation type="submission" date="2024-02" db="EMBL/GenBank/DDBJ databases">
        <title>De novo assembly and annotation of 12 fungi associated with fruit tree decline syndrome in Ontario, Canada.</title>
        <authorList>
            <person name="Sulman M."/>
            <person name="Ellouze W."/>
            <person name="Ilyukhin E."/>
        </authorList>
    </citation>
    <scope>NUCLEOTIDE SEQUENCE [LARGE SCALE GENOMIC DNA]</scope>
    <source>
        <strain evidence="2 3">M42-189</strain>
    </source>
</reference>
<gene>
    <name evidence="2" type="ORF">SLS60_008759</name>
</gene>
<evidence type="ECO:0000313" key="3">
    <source>
        <dbReference type="Proteomes" id="UP001521785"/>
    </source>
</evidence>
<evidence type="ECO:0000256" key="1">
    <source>
        <dbReference type="SAM" id="MobiDB-lite"/>
    </source>
</evidence>
<feature type="compositionally biased region" description="Polar residues" evidence="1">
    <location>
        <begin position="20"/>
        <end position="32"/>
    </location>
</feature>
<proteinExistence type="predicted"/>
<feature type="region of interest" description="Disordered" evidence="1">
    <location>
        <begin position="1"/>
        <end position="50"/>
    </location>
</feature>
<keyword evidence="3" id="KW-1185">Reference proteome</keyword>
<accession>A0ABR3QZJ5</accession>
<organism evidence="2 3">
    <name type="scientific">Paraconiothyrium brasiliense</name>
    <dbReference type="NCBI Taxonomy" id="300254"/>
    <lineage>
        <taxon>Eukaryota</taxon>
        <taxon>Fungi</taxon>
        <taxon>Dikarya</taxon>
        <taxon>Ascomycota</taxon>
        <taxon>Pezizomycotina</taxon>
        <taxon>Dothideomycetes</taxon>
        <taxon>Pleosporomycetidae</taxon>
        <taxon>Pleosporales</taxon>
        <taxon>Massarineae</taxon>
        <taxon>Didymosphaeriaceae</taxon>
        <taxon>Paraconiothyrium</taxon>
    </lineage>
</organism>
<dbReference type="EMBL" id="JAKJXO020000013">
    <property type="protein sequence ID" value="KAL1597177.1"/>
    <property type="molecule type" value="Genomic_DNA"/>
</dbReference>
<dbReference type="Proteomes" id="UP001521785">
    <property type="component" value="Unassembled WGS sequence"/>
</dbReference>